<evidence type="ECO:0000256" key="6">
    <source>
        <dbReference type="ARBA" id="ARBA00023242"/>
    </source>
</evidence>
<keyword evidence="13" id="KW-1185">Reference proteome</keyword>
<evidence type="ECO:0000256" key="4">
    <source>
        <dbReference type="ARBA" id="ARBA00022737"/>
    </source>
</evidence>
<dbReference type="PANTHER" id="PTHR15263">
    <property type="entry name" value="I-KAPPA-B-LIKE PROTEIN IKBL"/>
    <property type="match status" value="1"/>
</dbReference>
<organism evidence="12 13">
    <name type="scientific">Magallana gigas</name>
    <name type="common">Pacific oyster</name>
    <name type="synonym">Crassostrea gigas</name>
    <dbReference type="NCBI Taxonomy" id="29159"/>
    <lineage>
        <taxon>Eukaryota</taxon>
        <taxon>Metazoa</taxon>
        <taxon>Spiralia</taxon>
        <taxon>Lophotrochozoa</taxon>
        <taxon>Mollusca</taxon>
        <taxon>Bivalvia</taxon>
        <taxon>Autobranchia</taxon>
        <taxon>Pteriomorphia</taxon>
        <taxon>Ostreida</taxon>
        <taxon>Ostreoidea</taxon>
        <taxon>Ostreidae</taxon>
        <taxon>Magallana</taxon>
    </lineage>
</organism>
<keyword evidence="10" id="KW-0175">Coiled coil</keyword>
<dbReference type="PROSITE" id="PS50297">
    <property type="entry name" value="ANK_REP_REGION"/>
    <property type="match status" value="1"/>
</dbReference>
<keyword evidence="3" id="KW-0597">Phosphoprotein</keyword>
<feature type="compositionally biased region" description="Basic residues" evidence="11">
    <location>
        <begin position="238"/>
        <end position="252"/>
    </location>
</feature>
<evidence type="ECO:0000256" key="8">
    <source>
        <dbReference type="ARBA" id="ARBA00030802"/>
    </source>
</evidence>
<accession>A0A8W8L448</accession>
<comment type="subcellular location">
    <subcellularLocation>
        <location evidence="1">Nucleus</location>
    </subcellularLocation>
</comment>
<keyword evidence="5 9" id="KW-0040">ANK repeat</keyword>
<evidence type="ECO:0000256" key="10">
    <source>
        <dbReference type="SAM" id="Coils"/>
    </source>
</evidence>
<sequence length="392" mass="47506">MNNHNPPTDLEKGFISRWNDRFNQYLHRKGWVKNTQKSAIIRKLCLWKMNKKWCKKLKHLIKDGRSTKLKSYIEKHEINIQHLQYSNGKTPLHYCCKYLNFNGFRFLIEKGIDVSIKDDDGNTALHIALKEAIKTQSSSEVNEVYQLIILPIIEKSPESLRWRNHNDVTCRDLLDQLREKQEETQTSRSPENWDDKLADEVEHEHHWEWGRYSGGLQDEEDFTESYEDWSKRMQQEYHRKRRQHSLPRSTKKAKVEDDFEAKLKRDREKMRQRYEENQKKAQHNFKRHKKDRYERKWEELNAKAAEKPLCFLDIPWPFKDSVSELEDFLLHDVTDSDVRKKYLRDQMKKWHPDKFEQKFGNCVVPSEKEHIFLKVKQVSQQLNHLFEKLKNN</sequence>
<dbReference type="Proteomes" id="UP000005408">
    <property type="component" value="Unassembled WGS sequence"/>
</dbReference>
<evidence type="ECO:0000256" key="7">
    <source>
        <dbReference type="ARBA" id="ARBA00030621"/>
    </source>
</evidence>
<dbReference type="GO" id="GO:0005634">
    <property type="term" value="C:nucleus"/>
    <property type="evidence" value="ECO:0007669"/>
    <property type="project" value="UniProtKB-SubCell"/>
</dbReference>
<feature type="repeat" description="ANK" evidence="9">
    <location>
        <begin position="87"/>
        <end position="119"/>
    </location>
</feature>
<dbReference type="Gene3D" id="1.25.40.20">
    <property type="entry name" value="Ankyrin repeat-containing domain"/>
    <property type="match status" value="1"/>
</dbReference>
<name>A0A8W8L448_MAGGI</name>
<evidence type="ECO:0000256" key="5">
    <source>
        <dbReference type="ARBA" id="ARBA00023043"/>
    </source>
</evidence>
<feature type="coiled-coil region" evidence="10">
    <location>
        <begin position="260"/>
        <end position="291"/>
    </location>
</feature>
<evidence type="ECO:0000313" key="13">
    <source>
        <dbReference type="Proteomes" id="UP000005408"/>
    </source>
</evidence>
<protein>
    <recommendedName>
        <fullName evidence="2">NF-kappa-B inhibitor-like protein 1</fullName>
    </recommendedName>
    <alternativeName>
        <fullName evidence="7">Inhibitor of kappa B-like protein</fullName>
    </alternativeName>
    <alternativeName>
        <fullName evidence="8">Nuclear factor of kappa light polypeptide gene enhancer in B-cells inhibitor-like 1</fullName>
    </alternativeName>
</protein>
<evidence type="ECO:0000313" key="12">
    <source>
        <dbReference type="EnsemblMetazoa" id="G26509.2:cds"/>
    </source>
</evidence>
<keyword evidence="4" id="KW-0677">Repeat</keyword>
<dbReference type="EnsemblMetazoa" id="G26509.2">
    <property type="protein sequence ID" value="G26509.2:cds"/>
    <property type="gene ID" value="G26509"/>
</dbReference>
<dbReference type="InterPro" id="IPR002110">
    <property type="entry name" value="Ankyrin_rpt"/>
</dbReference>
<feature type="region of interest" description="Disordered" evidence="11">
    <location>
        <begin position="237"/>
        <end position="258"/>
    </location>
</feature>
<evidence type="ECO:0000256" key="11">
    <source>
        <dbReference type="SAM" id="MobiDB-lite"/>
    </source>
</evidence>
<keyword evidence="6" id="KW-0539">Nucleus</keyword>
<dbReference type="Pfam" id="PF12796">
    <property type="entry name" value="Ank_2"/>
    <property type="match status" value="1"/>
</dbReference>
<proteinExistence type="predicted"/>
<evidence type="ECO:0000256" key="3">
    <source>
        <dbReference type="ARBA" id="ARBA00022553"/>
    </source>
</evidence>
<evidence type="ECO:0000256" key="2">
    <source>
        <dbReference type="ARBA" id="ARBA00014259"/>
    </source>
</evidence>
<evidence type="ECO:0000256" key="1">
    <source>
        <dbReference type="ARBA" id="ARBA00004123"/>
    </source>
</evidence>
<dbReference type="SUPFAM" id="SSF48403">
    <property type="entry name" value="Ankyrin repeat"/>
    <property type="match status" value="1"/>
</dbReference>
<dbReference type="PROSITE" id="PS50088">
    <property type="entry name" value="ANK_REPEAT"/>
    <property type="match status" value="1"/>
</dbReference>
<dbReference type="InterPro" id="IPR036770">
    <property type="entry name" value="Ankyrin_rpt-contain_sf"/>
</dbReference>
<dbReference type="GO" id="GO:0043124">
    <property type="term" value="P:negative regulation of canonical NF-kappaB signal transduction"/>
    <property type="evidence" value="ECO:0007669"/>
    <property type="project" value="InterPro"/>
</dbReference>
<dbReference type="InterPro" id="IPR038753">
    <property type="entry name" value="NFKBIL1"/>
</dbReference>
<reference evidence="12" key="1">
    <citation type="submission" date="2022-08" db="UniProtKB">
        <authorList>
            <consortium name="EnsemblMetazoa"/>
        </authorList>
    </citation>
    <scope>IDENTIFICATION</scope>
    <source>
        <strain evidence="12">05x7-T-G4-1.051#20</strain>
    </source>
</reference>
<dbReference type="AlphaFoldDB" id="A0A8W8L448"/>
<dbReference type="PANTHER" id="PTHR15263:SF1">
    <property type="entry name" value="NF-KAPPA-B INHIBITOR-LIKE PROTEIN 1"/>
    <property type="match status" value="1"/>
</dbReference>
<evidence type="ECO:0000256" key="9">
    <source>
        <dbReference type="PROSITE-ProRule" id="PRU00023"/>
    </source>
</evidence>
<dbReference type="SMART" id="SM00248">
    <property type="entry name" value="ANK"/>
    <property type="match status" value="2"/>
</dbReference>